<evidence type="ECO:0000313" key="2">
    <source>
        <dbReference type="EMBL" id="WPF87512.1"/>
    </source>
</evidence>
<name>A0AAF0ZER1_9CHRO</name>
<organism evidence="2">
    <name type="scientific">Cyanobacterium aponinum AL20115</name>
    <dbReference type="NCBI Taxonomy" id="3090662"/>
    <lineage>
        <taxon>Bacteria</taxon>
        <taxon>Bacillati</taxon>
        <taxon>Cyanobacteriota</taxon>
        <taxon>Cyanophyceae</taxon>
        <taxon>Oscillatoriophycideae</taxon>
        <taxon>Chroococcales</taxon>
        <taxon>Geminocystaceae</taxon>
        <taxon>Cyanobacterium</taxon>
    </lineage>
</organism>
<proteinExistence type="predicted"/>
<reference evidence="2" key="1">
    <citation type="submission" date="2023-11" db="EMBL/GenBank/DDBJ databases">
        <title>Genome sequence of Cyanobacterium aponinum BCRC AL20115.</title>
        <authorList>
            <person name="Chang H.-Y."/>
            <person name="Lin K.-M."/>
            <person name="Hsueh H.-T."/>
            <person name="Chu H.-A."/>
            <person name="Kuo C.-H."/>
        </authorList>
    </citation>
    <scope>NUCLEOTIDE SEQUENCE</scope>
    <source>
        <strain evidence="2">AL20115</strain>
    </source>
</reference>
<evidence type="ECO:0000256" key="1">
    <source>
        <dbReference type="SAM" id="MobiDB-lite"/>
    </source>
</evidence>
<feature type="region of interest" description="Disordered" evidence="1">
    <location>
        <begin position="1"/>
        <end position="39"/>
    </location>
</feature>
<dbReference type="RefSeq" id="WP_320001049.1">
    <property type="nucleotide sequence ID" value="NZ_CP138348.1"/>
</dbReference>
<protein>
    <submittedName>
        <fullName evidence="2">Uncharacterized protein</fullName>
    </submittedName>
</protein>
<accession>A0AAF0ZER1</accession>
<sequence>MSPSTDPSLTPSGTINPSIDPTSSIEPSTSCQPTAPNTTTSVLYLPGPDRANWDGVNYVNYRITDDGCTEVIEAQIDPVTAPTPEDVQVPDLPDITYNRTNFFSYAVDQWSNKFPFGIVGDFQGIAGSNTCPSWTFLGVQVTLCIVRDAIAILKYPAIIAFLVRTYHFA</sequence>
<dbReference type="EMBL" id="CP138348">
    <property type="protein sequence ID" value="WPF87512.1"/>
    <property type="molecule type" value="Genomic_DNA"/>
</dbReference>
<dbReference type="AlphaFoldDB" id="A0AAF0ZER1"/>
<gene>
    <name evidence="2" type="ORF">SAY89_11925</name>
</gene>